<evidence type="ECO:0008006" key="4">
    <source>
        <dbReference type="Google" id="ProtNLM"/>
    </source>
</evidence>
<evidence type="ECO:0000313" key="2">
    <source>
        <dbReference type="EMBL" id="KAK3375541.1"/>
    </source>
</evidence>
<feature type="chain" id="PRO_5042286831" description="Secreted protein" evidence="1">
    <location>
        <begin position="39"/>
        <end position="108"/>
    </location>
</feature>
<accession>A0AAE0KGH5</accession>
<dbReference type="AlphaFoldDB" id="A0AAE0KGH5"/>
<keyword evidence="1" id="KW-0732">Signal</keyword>
<comment type="caution">
    <text evidence="2">The sequence shown here is derived from an EMBL/GenBank/DDBJ whole genome shotgun (WGS) entry which is preliminary data.</text>
</comment>
<keyword evidence="3" id="KW-1185">Reference proteome</keyword>
<dbReference type="EMBL" id="JAULSN010000003">
    <property type="protein sequence ID" value="KAK3375541.1"/>
    <property type="molecule type" value="Genomic_DNA"/>
</dbReference>
<feature type="signal peptide" evidence="1">
    <location>
        <begin position="1"/>
        <end position="38"/>
    </location>
</feature>
<gene>
    <name evidence="2" type="ORF">B0T24DRAFT_202841</name>
</gene>
<reference evidence="2" key="2">
    <citation type="submission" date="2023-06" db="EMBL/GenBank/DDBJ databases">
        <authorList>
            <consortium name="Lawrence Berkeley National Laboratory"/>
            <person name="Haridas S."/>
            <person name="Hensen N."/>
            <person name="Bonometti L."/>
            <person name="Westerberg I."/>
            <person name="Brannstrom I.O."/>
            <person name="Guillou S."/>
            <person name="Cros-Aarteil S."/>
            <person name="Calhoun S."/>
            <person name="Kuo A."/>
            <person name="Mondo S."/>
            <person name="Pangilinan J."/>
            <person name="Riley R."/>
            <person name="Labutti K."/>
            <person name="Andreopoulos B."/>
            <person name="Lipzen A."/>
            <person name="Chen C."/>
            <person name="Yanf M."/>
            <person name="Daum C."/>
            <person name="Ng V."/>
            <person name="Clum A."/>
            <person name="Steindorff A."/>
            <person name="Ohm R."/>
            <person name="Martin F."/>
            <person name="Silar P."/>
            <person name="Natvig D."/>
            <person name="Lalanne C."/>
            <person name="Gautier V."/>
            <person name="Ament-Velasquez S.L."/>
            <person name="Kruys A."/>
            <person name="Hutchinson M.I."/>
            <person name="Powell A.J."/>
            <person name="Barry K."/>
            <person name="Miller A.N."/>
            <person name="Grigoriev I.V."/>
            <person name="Debuchy R."/>
            <person name="Gladieux P."/>
            <person name="Thoren M.H."/>
            <person name="Johannesson H."/>
        </authorList>
    </citation>
    <scope>NUCLEOTIDE SEQUENCE</scope>
    <source>
        <strain evidence="2">CBS 958.72</strain>
    </source>
</reference>
<reference evidence="2" key="1">
    <citation type="journal article" date="2023" name="Mol. Phylogenet. Evol.">
        <title>Genome-scale phylogeny and comparative genomics of the fungal order Sordariales.</title>
        <authorList>
            <person name="Hensen N."/>
            <person name="Bonometti L."/>
            <person name="Westerberg I."/>
            <person name="Brannstrom I.O."/>
            <person name="Guillou S."/>
            <person name="Cros-Aarteil S."/>
            <person name="Calhoun S."/>
            <person name="Haridas S."/>
            <person name="Kuo A."/>
            <person name="Mondo S."/>
            <person name="Pangilinan J."/>
            <person name="Riley R."/>
            <person name="LaButti K."/>
            <person name="Andreopoulos B."/>
            <person name="Lipzen A."/>
            <person name="Chen C."/>
            <person name="Yan M."/>
            <person name="Daum C."/>
            <person name="Ng V."/>
            <person name="Clum A."/>
            <person name="Steindorff A."/>
            <person name="Ohm R.A."/>
            <person name="Martin F."/>
            <person name="Silar P."/>
            <person name="Natvig D.O."/>
            <person name="Lalanne C."/>
            <person name="Gautier V."/>
            <person name="Ament-Velasquez S.L."/>
            <person name="Kruys A."/>
            <person name="Hutchinson M.I."/>
            <person name="Powell A.J."/>
            <person name="Barry K."/>
            <person name="Miller A.N."/>
            <person name="Grigoriev I.V."/>
            <person name="Debuchy R."/>
            <person name="Gladieux P."/>
            <person name="Hiltunen Thoren M."/>
            <person name="Johannesson H."/>
        </authorList>
    </citation>
    <scope>NUCLEOTIDE SEQUENCE</scope>
    <source>
        <strain evidence="2">CBS 958.72</strain>
    </source>
</reference>
<organism evidence="2 3">
    <name type="scientific">Lasiosphaeria ovina</name>
    <dbReference type="NCBI Taxonomy" id="92902"/>
    <lineage>
        <taxon>Eukaryota</taxon>
        <taxon>Fungi</taxon>
        <taxon>Dikarya</taxon>
        <taxon>Ascomycota</taxon>
        <taxon>Pezizomycotina</taxon>
        <taxon>Sordariomycetes</taxon>
        <taxon>Sordariomycetidae</taxon>
        <taxon>Sordariales</taxon>
        <taxon>Lasiosphaeriaceae</taxon>
        <taxon>Lasiosphaeria</taxon>
    </lineage>
</organism>
<evidence type="ECO:0000313" key="3">
    <source>
        <dbReference type="Proteomes" id="UP001287356"/>
    </source>
</evidence>
<proteinExistence type="predicted"/>
<dbReference type="Proteomes" id="UP001287356">
    <property type="component" value="Unassembled WGS sequence"/>
</dbReference>
<sequence>MLCALLRRTFHWIVPLPKVPRFSFLFFLFFFFQGPGLSDVPDGSGPWCPSPTVQESTGGRWSIHPSYPRLPTYPAQKSPASHHDDLLPAPDPRVLDAAQWMITCISSK</sequence>
<evidence type="ECO:0000256" key="1">
    <source>
        <dbReference type="SAM" id="SignalP"/>
    </source>
</evidence>
<protein>
    <recommendedName>
        <fullName evidence="4">Secreted protein</fullName>
    </recommendedName>
</protein>
<name>A0AAE0KGH5_9PEZI</name>